<evidence type="ECO:0000256" key="1">
    <source>
        <dbReference type="ARBA" id="ARBA00010641"/>
    </source>
</evidence>
<keyword evidence="2" id="KW-0805">Transcription regulation</keyword>
<dbReference type="PANTHER" id="PTHR43133">
    <property type="entry name" value="RNA POLYMERASE ECF-TYPE SIGMA FACTO"/>
    <property type="match status" value="1"/>
</dbReference>
<evidence type="ECO:0000259" key="7">
    <source>
        <dbReference type="PROSITE" id="PS00622"/>
    </source>
</evidence>
<organism evidence="8 9">
    <name type="scientific">Paludibaculum fermentans</name>
    <dbReference type="NCBI Taxonomy" id="1473598"/>
    <lineage>
        <taxon>Bacteria</taxon>
        <taxon>Pseudomonadati</taxon>
        <taxon>Acidobacteriota</taxon>
        <taxon>Terriglobia</taxon>
        <taxon>Bryobacterales</taxon>
        <taxon>Bryobacteraceae</taxon>
        <taxon>Paludibaculum</taxon>
    </lineage>
</organism>
<dbReference type="InterPro" id="IPR013249">
    <property type="entry name" value="RNA_pol_sigma70_r4_t2"/>
</dbReference>
<evidence type="ECO:0000256" key="4">
    <source>
        <dbReference type="ARBA" id="ARBA00023125"/>
    </source>
</evidence>
<evidence type="ECO:0000313" key="9">
    <source>
        <dbReference type="Proteomes" id="UP000593892"/>
    </source>
</evidence>
<evidence type="ECO:0000256" key="3">
    <source>
        <dbReference type="ARBA" id="ARBA00023082"/>
    </source>
</evidence>
<dbReference type="InterPro" id="IPR013325">
    <property type="entry name" value="RNA_pol_sigma_r2"/>
</dbReference>
<evidence type="ECO:0000256" key="6">
    <source>
        <dbReference type="SAM" id="MobiDB-lite"/>
    </source>
</evidence>
<name>A0A7S7NQ11_PALFE</name>
<dbReference type="EMBL" id="CP063849">
    <property type="protein sequence ID" value="QOY87676.1"/>
    <property type="molecule type" value="Genomic_DNA"/>
</dbReference>
<keyword evidence="4" id="KW-0238">DNA-binding</keyword>
<dbReference type="Gene3D" id="1.10.1740.10">
    <property type="match status" value="1"/>
</dbReference>
<dbReference type="SUPFAM" id="SSF88946">
    <property type="entry name" value="Sigma2 domain of RNA polymerase sigma factors"/>
    <property type="match status" value="1"/>
</dbReference>
<reference evidence="8 9" key="1">
    <citation type="submission" date="2020-10" db="EMBL/GenBank/DDBJ databases">
        <title>Complete genome sequence of Paludibaculum fermentans P105T, a facultatively anaerobic acidobacterium capable of dissimilatory Fe(III) reduction.</title>
        <authorList>
            <person name="Dedysh S.N."/>
            <person name="Beletsky A.V."/>
            <person name="Kulichevskaya I.S."/>
            <person name="Mardanov A.V."/>
            <person name="Ravin N.V."/>
        </authorList>
    </citation>
    <scope>NUCLEOTIDE SEQUENCE [LARGE SCALE GENOMIC DNA]</scope>
    <source>
        <strain evidence="8 9">P105</strain>
    </source>
</reference>
<keyword evidence="9" id="KW-1185">Reference proteome</keyword>
<dbReference type="Gene3D" id="1.10.10.10">
    <property type="entry name" value="Winged helix-like DNA-binding domain superfamily/Winged helix DNA-binding domain"/>
    <property type="match status" value="1"/>
</dbReference>
<dbReference type="GO" id="GO:0016987">
    <property type="term" value="F:sigma factor activity"/>
    <property type="evidence" value="ECO:0007669"/>
    <property type="project" value="UniProtKB-KW"/>
</dbReference>
<feature type="region of interest" description="Disordered" evidence="6">
    <location>
        <begin position="99"/>
        <end position="118"/>
    </location>
</feature>
<dbReference type="NCBIfam" id="TIGR02937">
    <property type="entry name" value="sigma70-ECF"/>
    <property type="match status" value="1"/>
</dbReference>
<protein>
    <submittedName>
        <fullName evidence="8">Sigma-70 family RNA polymerase sigma factor</fullName>
    </submittedName>
</protein>
<evidence type="ECO:0000313" key="8">
    <source>
        <dbReference type="EMBL" id="QOY87676.1"/>
    </source>
</evidence>
<dbReference type="PANTHER" id="PTHR43133:SF8">
    <property type="entry name" value="RNA POLYMERASE SIGMA FACTOR HI_1459-RELATED"/>
    <property type="match status" value="1"/>
</dbReference>
<dbReference type="InterPro" id="IPR007627">
    <property type="entry name" value="RNA_pol_sigma70_r2"/>
</dbReference>
<gene>
    <name evidence="8" type="ORF">IRI77_33830</name>
</gene>
<proteinExistence type="inferred from homology"/>
<feature type="domain" description="HTH luxR-type" evidence="7">
    <location>
        <begin position="149"/>
        <end position="176"/>
    </location>
</feature>
<keyword evidence="5" id="KW-0804">Transcription</keyword>
<dbReference type="KEGG" id="pfer:IRI77_33830"/>
<accession>A0A7S7NQ11</accession>
<dbReference type="RefSeq" id="WP_194449343.1">
    <property type="nucleotide sequence ID" value="NZ_CP063849.1"/>
</dbReference>
<dbReference type="CDD" id="cd06171">
    <property type="entry name" value="Sigma70_r4"/>
    <property type="match status" value="1"/>
</dbReference>
<dbReference type="GO" id="GO:0006352">
    <property type="term" value="P:DNA-templated transcription initiation"/>
    <property type="evidence" value="ECO:0007669"/>
    <property type="project" value="InterPro"/>
</dbReference>
<dbReference type="Pfam" id="PF08281">
    <property type="entry name" value="Sigma70_r4_2"/>
    <property type="match status" value="1"/>
</dbReference>
<dbReference type="GO" id="GO:0003677">
    <property type="term" value="F:DNA binding"/>
    <property type="evidence" value="ECO:0007669"/>
    <property type="project" value="UniProtKB-KW"/>
</dbReference>
<comment type="similarity">
    <text evidence="1">Belongs to the sigma-70 factor family. ECF subfamily.</text>
</comment>
<dbReference type="PROSITE" id="PS00622">
    <property type="entry name" value="HTH_LUXR_1"/>
    <property type="match status" value="1"/>
</dbReference>
<evidence type="ECO:0000256" key="2">
    <source>
        <dbReference type="ARBA" id="ARBA00023015"/>
    </source>
</evidence>
<dbReference type="InterPro" id="IPR013324">
    <property type="entry name" value="RNA_pol_sigma_r3/r4-like"/>
</dbReference>
<dbReference type="InterPro" id="IPR014284">
    <property type="entry name" value="RNA_pol_sigma-70_dom"/>
</dbReference>
<keyword evidence="3" id="KW-0731">Sigma factor</keyword>
<dbReference type="InterPro" id="IPR039425">
    <property type="entry name" value="RNA_pol_sigma-70-like"/>
</dbReference>
<dbReference type="Pfam" id="PF04542">
    <property type="entry name" value="Sigma70_r2"/>
    <property type="match status" value="1"/>
</dbReference>
<dbReference type="InterPro" id="IPR000792">
    <property type="entry name" value="Tscrpt_reg_LuxR_C"/>
</dbReference>
<dbReference type="InterPro" id="IPR036388">
    <property type="entry name" value="WH-like_DNA-bd_sf"/>
</dbReference>
<evidence type="ECO:0000256" key="5">
    <source>
        <dbReference type="ARBA" id="ARBA00023163"/>
    </source>
</evidence>
<dbReference type="SUPFAM" id="SSF88659">
    <property type="entry name" value="Sigma3 and sigma4 domains of RNA polymerase sigma factors"/>
    <property type="match status" value="1"/>
</dbReference>
<sequence length="183" mass="20746">MSEFSWTQLARIVSTREQDPPNPTHDEVVRFFTELRTPLLRYLYTLGLPLSEGEDVAQETFLALHRHLLEGKPRDNLHGWVFRVARNLALKRLQRAATTGGEPDFHDLTDPAPNPEQQAVRTQQQRAIQSVIAALPDLDRQCLYLRAEGLRYRDIAQALDISLGSVAQALSRALDKLARAAQR</sequence>
<dbReference type="Proteomes" id="UP000593892">
    <property type="component" value="Chromosome"/>
</dbReference>
<dbReference type="AlphaFoldDB" id="A0A7S7NQ11"/>